<evidence type="ECO:0000313" key="3">
    <source>
        <dbReference type="Proteomes" id="UP000010472"/>
    </source>
</evidence>
<proteinExistence type="predicted"/>
<dbReference type="HOGENOM" id="CLU_2750981_0_0_3"/>
<dbReference type="Proteomes" id="UP000010472">
    <property type="component" value="Chromosome"/>
</dbReference>
<dbReference type="RefSeq" id="WP_015205227.1">
    <property type="nucleotide sequence ID" value="NC_019753.1"/>
</dbReference>
<keyword evidence="1" id="KW-0812">Transmembrane</keyword>
<dbReference type="STRING" id="1173022.Cri9333_4347"/>
<sequence length="70" mass="7903">MKETKIKWWQYIALAAGGIILIAATSVATIFGYDAWIKRNGWCVHGYPDGKQRILYGDDCKNLPGVSWRS</sequence>
<keyword evidence="1" id="KW-1133">Transmembrane helix</keyword>
<dbReference type="AlphaFoldDB" id="K9W455"/>
<organism evidence="2 3">
    <name type="scientific">Crinalium epipsammum PCC 9333</name>
    <dbReference type="NCBI Taxonomy" id="1173022"/>
    <lineage>
        <taxon>Bacteria</taxon>
        <taxon>Bacillati</taxon>
        <taxon>Cyanobacteriota</taxon>
        <taxon>Cyanophyceae</taxon>
        <taxon>Gomontiellales</taxon>
        <taxon>Gomontiellaceae</taxon>
        <taxon>Crinalium</taxon>
    </lineage>
</organism>
<accession>K9W455</accession>
<name>K9W455_9CYAN</name>
<reference evidence="2 3" key="1">
    <citation type="submission" date="2012-06" db="EMBL/GenBank/DDBJ databases">
        <title>Finished chromosome of genome of Crinalium epipsammum PCC 9333.</title>
        <authorList>
            <consortium name="US DOE Joint Genome Institute"/>
            <person name="Gugger M."/>
            <person name="Coursin T."/>
            <person name="Rippka R."/>
            <person name="Tandeau De Marsac N."/>
            <person name="Huntemann M."/>
            <person name="Wei C.-L."/>
            <person name="Han J."/>
            <person name="Detter J.C."/>
            <person name="Han C."/>
            <person name="Tapia R."/>
            <person name="Davenport K."/>
            <person name="Daligault H."/>
            <person name="Erkkila T."/>
            <person name="Gu W."/>
            <person name="Munk A.C.C."/>
            <person name="Teshima H."/>
            <person name="Xu Y."/>
            <person name="Chain P."/>
            <person name="Chen A."/>
            <person name="Krypides N."/>
            <person name="Mavromatis K."/>
            <person name="Markowitz V."/>
            <person name="Szeto E."/>
            <person name="Ivanova N."/>
            <person name="Mikhailova N."/>
            <person name="Ovchinnikova G."/>
            <person name="Pagani I."/>
            <person name="Pati A."/>
            <person name="Goodwin L."/>
            <person name="Peters L."/>
            <person name="Pitluck S."/>
            <person name="Woyke T."/>
            <person name="Kerfeld C."/>
        </authorList>
    </citation>
    <scope>NUCLEOTIDE SEQUENCE [LARGE SCALE GENOMIC DNA]</scope>
    <source>
        <strain evidence="2 3">PCC 9333</strain>
    </source>
</reference>
<evidence type="ECO:0000256" key="1">
    <source>
        <dbReference type="SAM" id="Phobius"/>
    </source>
</evidence>
<gene>
    <name evidence="2" type="ORF">Cri9333_4347</name>
</gene>
<dbReference type="EMBL" id="CP003620">
    <property type="protein sequence ID" value="AFZ15133.1"/>
    <property type="molecule type" value="Genomic_DNA"/>
</dbReference>
<keyword evidence="1" id="KW-0472">Membrane</keyword>
<dbReference type="OrthoDB" id="9813184at2"/>
<keyword evidence="3" id="KW-1185">Reference proteome</keyword>
<dbReference type="KEGG" id="cep:Cri9333_4347"/>
<protein>
    <submittedName>
        <fullName evidence="2">Uncharacterized protein</fullName>
    </submittedName>
</protein>
<evidence type="ECO:0000313" key="2">
    <source>
        <dbReference type="EMBL" id="AFZ15133.1"/>
    </source>
</evidence>
<feature type="transmembrane region" description="Helical" evidence="1">
    <location>
        <begin position="12"/>
        <end position="33"/>
    </location>
</feature>